<dbReference type="RefSeq" id="WP_186996773.1">
    <property type="nucleotide sequence ID" value="NZ_JACOQK010000001.1"/>
</dbReference>
<gene>
    <name evidence="5" type="ORF">H8Z77_08745</name>
</gene>
<keyword evidence="1" id="KW-0813">Transport</keyword>
<name>A0ABR7ISP0_9CLOT</name>
<dbReference type="InterPro" id="IPR003593">
    <property type="entry name" value="AAA+_ATPase"/>
</dbReference>
<evidence type="ECO:0000313" key="6">
    <source>
        <dbReference type="Proteomes" id="UP000649151"/>
    </source>
</evidence>
<evidence type="ECO:0000256" key="2">
    <source>
        <dbReference type="ARBA" id="ARBA00022741"/>
    </source>
</evidence>
<organism evidence="5 6">
    <name type="scientific">Clostridium facile</name>
    <dbReference type="NCBI Taxonomy" id="2763035"/>
    <lineage>
        <taxon>Bacteria</taxon>
        <taxon>Bacillati</taxon>
        <taxon>Bacillota</taxon>
        <taxon>Clostridia</taxon>
        <taxon>Eubacteriales</taxon>
        <taxon>Clostridiaceae</taxon>
        <taxon>Clostridium</taxon>
    </lineage>
</organism>
<protein>
    <submittedName>
        <fullName evidence="5">ABC transporter ATP-binding protein</fullName>
    </submittedName>
</protein>
<keyword evidence="6" id="KW-1185">Reference proteome</keyword>
<comment type="caution">
    <text evidence="5">The sequence shown here is derived from an EMBL/GenBank/DDBJ whole genome shotgun (WGS) entry which is preliminary data.</text>
</comment>
<keyword evidence="3 5" id="KW-0067">ATP-binding</keyword>
<dbReference type="Pfam" id="PF00005">
    <property type="entry name" value="ABC_tran"/>
    <property type="match status" value="1"/>
</dbReference>
<dbReference type="InterPro" id="IPR027417">
    <property type="entry name" value="P-loop_NTPase"/>
</dbReference>
<keyword evidence="2" id="KW-0547">Nucleotide-binding</keyword>
<dbReference type="CDD" id="cd03230">
    <property type="entry name" value="ABC_DR_subfamily_A"/>
    <property type="match status" value="1"/>
</dbReference>
<dbReference type="GO" id="GO:0005524">
    <property type="term" value="F:ATP binding"/>
    <property type="evidence" value="ECO:0007669"/>
    <property type="project" value="UniProtKB-KW"/>
</dbReference>
<evidence type="ECO:0000256" key="1">
    <source>
        <dbReference type="ARBA" id="ARBA00022448"/>
    </source>
</evidence>
<reference evidence="5 6" key="1">
    <citation type="submission" date="2020-08" db="EMBL/GenBank/DDBJ databases">
        <title>Genome public.</title>
        <authorList>
            <person name="Liu C."/>
            <person name="Sun Q."/>
        </authorList>
    </citation>
    <scope>NUCLEOTIDE SEQUENCE [LARGE SCALE GENOMIC DNA]</scope>
    <source>
        <strain evidence="5 6">NSJ-27</strain>
    </source>
</reference>
<evidence type="ECO:0000259" key="4">
    <source>
        <dbReference type="PROSITE" id="PS50893"/>
    </source>
</evidence>
<dbReference type="EMBL" id="JACOQK010000001">
    <property type="protein sequence ID" value="MBC5788103.1"/>
    <property type="molecule type" value="Genomic_DNA"/>
</dbReference>
<dbReference type="PROSITE" id="PS50893">
    <property type="entry name" value="ABC_TRANSPORTER_2"/>
    <property type="match status" value="1"/>
</dbReference>
<dbReference type="Proteomes" id="UP000649151">
    <property type="component" value="Unassembled WGS sequence"/>
</dbReference>
<dbReference type="PANTHER" id="PTHR42939:SF1">
    <property type="entry name" value="ABC TRANSPORTER ATP-BINDING PROTEIN ALBC-RELATED"/>
    <property type="match status" value="1"/>
</dbReference>
<dbReference type="Gene3D" id="3.40.50.300">
    <property type="entry name" value="P-loop containing nucleotide triphosphate hydrolases"/>
    <property type="match status" value="1"/>
</dbReference>
<dbReference type="SUPFAM" id="SSF52540">
    <property type="entry name" value="P-loop containing nucleoside triphosphate hydrolases"/>
    <property type="match status" value="1"/>
</dbReference>
<evidence type="ECO:0000256" key="3">
    <source>
        <dbReference type="ARBA" id="ARBA00022840"/>
    </source>
</evidence>
<evidence type="ECO:0000313" key="5">
    <source>
        <dbReference type="EMBL" id="MBC5788103.1"/>
    </source>
</evidence>
<sequence length="232" mass="26479">MNPLVQISNLNKSYDRFPVLQNLNLTIEQGQIVGLLGPNGCGKTTLMKIMAGLINDYQGNVLIDGHAPDRYTKSIVSYLPEKTYLSDSMKAEYAIDMFQDFYHDFDKKKAMELLERFHLHPKQKIKAMSKGMQEKLQLILVMSRAARLYILDEPLSGVDSATRDSLLNLILNNYNENASIILSTHLINDVERIFDSVILLGYGQLIMQDEVDNIRLKTGKSVDELFREVFRC</sequence>
<feature type="domain" description="ABC transporter" evidence="4">
    <location>
        <begin position="5"/>
        <end position="227"/>
    </location>
</feature>
<proteinExistence type="predicted"/>
<dbReference type="InterPro" id="IPR051782">
    <property type="entry name" value="ABC_Transporter_VariousFunc"/>
</dbReference>
<accession>A0ABR7ISP0</accession>
<dbReference type="InterPro" id="IPR003439">
    <property type="entry name" value="ABC_transporter-like_ATP-bd"/>
</dbReference>
<dbReference type="PANTHER" id="PTHR42939">
    <property type="entry name" value="ABC TRANSPORTER ATP-BINDING PROTEIN ALBC-RELATED"/>
    <property type="match status" value="1"/>
</dbReference>
<dbReference type="SMART" id="SM00382">
    <property type="entry name" value="AAA"/>
    <property type="match status" value="1"/>
</dbReference>